<dbReference type="Proteomes" id="UP001396334">
    <property type="component" value="Unassembled WGS sequence"/>
</dbReference>
<accession>A0ABR2UDH7</accession>
<sequence length="135" mass="15522">MDNVLCVCMSDQIVGFSFYPRNQILRSRELSNTRGDHDANISNANTVGSPSQWFLEFQRLSHQWQKLRKQNLKSEPKNIYIPGDVRPAEREQGAQRRQPPEYSRRRLVFTIAMAGIAVLLGSLFFQKTMEPGPVI</sequence>
<evidence type="ECO:0000313" key="3">
    <source>
        <dbReference type="EMBL" id="KAK9047527.1"/>
    </source>
</evidence>
<keyword evidence="2" id="KW-1133">Transmembrane helix</keyword>
<evidence type="ECO:0000313" key="4">
    <source>
        <dbReference type="Proteomes" id="UP001396334"/>
    </source>
</evidence>
<protein>
    <submittedName>
        <fullName evidence="3">Uncharacterized protein</fullName>
    </submittedName>
</protein>
<dbReference type="EMBL" id="JBBPBN010000001">
    <property type="protein sequence ID" value="KAK9047527.1"/>
    <property type="molecule type" value="Genomic_DNA"/>
</dbReference>
<reference evidence="3 4" key="1">
    <citation type="journal article" date="2024" name="G3 (Bethesda)">
        <title>Genome assembly of Hibiscus sabdariffa L. provides insights into metabolisms of medicinal natural products.</title>
        <authorList>
            <person name="Kim T."/>
        </authorList>
    </citation>
    <scope>NUCLEOTIDE SEQUENCE [LARGE SCALE GENOMIC DNA]</scope>
    <source>
        <strain evidence="3">TK-2024</strain>
        <tissue evidence="3">Old leaves</tissue>
    </source>
</reference>
<evidence type="ECO:0000256" key="1">
    <source>
        <dbReference type="SAM" id="MobiDB-lite"/>
    </source>
</evidence>
<feature type="transmembrane region" description="Helical" evidence="2">
    <location>
        <begin position="107"/>
        <end position="125"/>
    </location>
</feature>
<name>A0ABR2UDH7_9ROSI</name>
<evidence type="ECO:0000256" key="2">
    <source>
        <dbReference type="SAM" id="Phobius"/>
    </source>
</evidence>
<gene>
    <name evidence="3" type="ORF">V6N11_053366</name>
</gene>
<keyword evidence="2" id="KW-0812">Transmembrane</keyword>
<proteinExistence type="predicted"/>
<keyword evidence="2" id="KW-0472">Membrane</keyword>
<comment type="caution">
    <text evidence="3">The sequence shown here is derived from an EMBL/GenBank/DDBJ whole genome shotgun (WGS) entry which is preliminary data.</text>
</comment>
<feature type="region of interest" description="Disordered" evidence="1">
    <location>
        <begin position="76"/>
        <end position="101"/>
    </location>
</feature>
<feature type="compositionally biased region" description="Basic and acidic residues" evidence="1">
    <location>
        <begin position="86"/>
        <end position="101"/>
    </location>
</feature>
<organism evidence="3 4">
    <name type="scientific">Hibiscus sabdariffa</name>
    <name type="common">roselle</name>
    <dbReference type="NCBI Taxonomy" id="183260"/>
    <lineage>
        <taxon>Eukaryota</taxon>
        <taxon>Viridiplantae</taxon>
        <taxon>Streptophyta</taxon>
        <taxon>Embryophyta</taxon>
        <taxon>Tracheophyta</taxon>
        <taxon>Spermatophyta</taxon>
        <taxon>Magnoliopsida</taxon>
        <taxon>eudicotyledons</taxon>
        <taxon>Gunneridae</taxon>
        <taxon>Pentapetalae</taxon>
        <taxon>rosids</taxon>
        <taxon>malvids</taxon>
        <taxon>Malvales</taxon>
        <taxon>Malvaceae</taxon>
        <taxon>Malvoideae</taxon>
        <taxon>Hibiscus</taxon>
    </lineage>
</organism>
<keyword evidence="4" id="KW-1185">Reference proteome</keyword>